<accession>A0A367XCN2</accession>
<reference evidence="8 9" key="1">
    <citation type="submission" date="2014-07" db="EMBL/GenBank/DDBJ databases">
        <title>Draft genome sequence of Thalassospira xiamenensis IB13.</title>
        <authorList>
            <person name="Lai Q."/>
            <person name="Shao Z."/>
        </authorList>
    </citation>
    <scope>NUCLEOTIDE SEQUENCE [LARGE SCALE GENOMIC DNA]</scope>
    <source>
        <strain evidence="8 9">IB13</strain>
    </source>
</reference>
<evidence type="ECO:0000256" key="1">
    <source>
        <dbReference type="ARBA" id="ARBA00006620"/>
    </source>
</evidence>
<dbReference type="EMBL" id="JPWJ01000004">
    <property type="protein sequence ID" value="RCK50890.1"/>
    <property type="molecule type" value="Genomic_DNA"/>
</dbReference>
<dbReference type="GO" id="GO:0004519">
    <property type="term" value="F:endonuclease activity"/>
    <property type="evidence" value="ECO:0007669"/>
    <property type="project" value="UniProtKB-KW"/>
</dbReference>
<evidence type="ECO:0000256" key="7">
    <source>
        <dbReference type="ARBA" id="ARBA00023016"/>
    </source>
</evidence>
<sequence>MNGNELMRKLRKYAKAHGLDLAFEAHRGKGSHGTLYLGDQRTTLKDRKKEISPGLLNSMLKDLGVDPKDI</sequence>
<organism evidence="8 9">
    <name type="scientific">Thalassospira xiamenensis</name>
    <dbReference type="NCBI Taxonomy" id="220697"/>
    <lineage>
        <taxon>Bacteria</taxon>
        <taxon>Pseudomonadati</taxon>
        <taxon>Pseudomonadota</taxon>
        <taxon>Alphaproteobacteria</taxon>
        <taxon>Rhodospirillales</taxon>
        <taxon>Thalassospiraceae</taxon>
        <taxon>Thalassospira</taxon>
    </lineage>
</organism>
<keyword evidence="4" id="KW-0255">Endonuclease</keyword>
<comment type="caution">
    <text evidence="8">The sequence shown here is derived from an EMBL/GenBank/DDBJ whole genome shotgun (WGS) entry which is preliminary data.</text>
</comment>
<evidence type="ECO:0000256" key="2">
    <source>
        <dbReference type="ARBA" id="ARBA00022649"/>
    </source>
</evidence>
<dbReference type="GO" id="GO:0016787">
    <property type="term" value="F:hydrolase activity"/>
    <property type="evidence" value="ECO:0007669"/>
    <property type="project" value="UniProtKB-KW"/>
</dbReference>
<evidence type="ECO:0000256" key="6">
    <source>
        <dbReference type="ARBA" id="ARBA00022884"/>
    </source>
</evidence>
<evidence type="ECO:0000256" key="5">
    <source>
        <dbReference type="ARBA" id="ARBA00022801"/>
    </source>
</evidence>
<protein>
    <recommendedName>
        <fullName evidence="10">HicA toxin of toxin-antitoxin</fullName>
    </recommendedName>
</protein>
<gene>
    <name evidence="8" type="ORF">TH44_08955</name>
</gene>
<evidence type="ECO:0000313" key="8">
    <source>
        <dbReference type="EMBL" id="RCK50890.1"/>
    </source>
</evidence>
<keyword evidence="2" id="KW-1277">Toxin-antitoxin system</keyword>
<dbReference type="AlphaFoldDB" id="A0A367XCN2"/>
<evidence type="ECO:0000256" key="4">
    <source>
        <dbReference type="ARBA" id="ARBA00022759"/>
    </source>
</evidence>
<proteinExistence type="inferred from homology"/>
<dbReference type="RefSeq" id="WP_062959449.1">
    <property type="nucleotide sequence ID" value="NZ_JPWJ01000004.1"/>
</dbReference>
<keyword evidence="3" id="KW-0540">Nuclease</keyword>
<dbReference type="Gene3D" id="3.30.920.30">
    <property type="entry name" value="Hypothetical protein"/>
    <property type="match status" value="1"/>
</dbReference>
<dbReference type="Proteomes" id="UP000252266">
    <property type="component" value="Unassembled WGS sequence"/>
</dbReference>
<evidence type="ECO:0008006" key="10">
    <source>
        <dbReference type="Google" id="ProtNLM"/>
    </source>
</evidence>
<evidence type="ECO:0000256" key="3">
    <source>
        <dbReference type="ARBA" id="ARBA00022722"/>
    </source>
</evidence>
<keyword evidence="6" id="KW-0694">RNA-binding</keyword>
<name>A0A367XCN2_9PROT</name>
<dbReference type="SUPFAM" id="SSF54786">
    <property type="entry name" value="YcfA/nrd intein domain"/>
    <property type="match status" value="1"/>
</dbReference>
<keyword evidence="7" id="KW-0346">Stress response</keyword>
<evidence type="ECO:0000313" key="9">
    <source>
        <dbReference type="Proteomes" id="UP000252266"/>
    </source>
</evidence>
<dbReference type="Pfam" id="PF07927">
    <property type="entry name" value="HicA_toxin"/>
    <property type="match status" value="1"/>
</dbReference>
<dbReference type="InterPro" id="IPR012933">
    <property type="entry name" value="HicA_mRNA_interferase"/>
</dbReference>
<keyword evidence="5" id="KW-0378">Hydrolase</keyword>
<dbReference type="GO" id="GO:0003729">
    <property type="term" value="F:mRNA binding"/>
    <property type="evidence" value="ECO:0007669"/>
    <property type="project" value="InterPro"/>
</dbReference>
<comment type="similarity">
    <text evidence="1">Belongs to the HicA mRNA interferase family.</text>
</comment>
<dbReference type="InterPro" id="IPR038570">
    <property type="entry name" value="HicA_sf"/>
</dbReference>